<reference evidence="1 2" key="1">
    <citation type="submission" date="2015-11" db="EMBL/GenBank/DDBJ databases">
        <title>Draft genome sequence of Paramesorhizobium deserti A-3-E, a strain highly resistant to diverse beta-lactam antibiotics.</title>
        <authorList>
            <person name="Lv R."/>
            <person name="Yang X."/>
            <person name="Fang N."/>
            <person name="Guo J."/>
            <person name="Luo X."/>
            <person name="Peng F."/>
            <person name="Yang R."/>
            <person name="Cui Y."/>
            <person name="Fang C."/>
            <person name="Song Y."/>
        </authorList>
    </citation>
    <scope>NUCLEOTIDE SEQUENCE [LARGE SCALE GENOMIC DNA]</scope>
    <source>
        <strain evidence="1 2">A-3-E</strain>
    </source>
</reference>
<dbReference type="RefSeq" id="WP_068880998.1">
    <property type="nucleotide sequence ID" value="NZ_LNTU01000002.1"/>
</dbReference>
<gene>
    <name evidence="1" type="ORF">ATN84_23645</name>
</gene>
<dbReference type="OrthoDB" id="2086168at2"/>
<proteinExistence type="predicted"/>
<accession>A0A135HY99</accession>
<keyword evidence="2" id="KW-1185">Reference proteome</keyword>
<dbReference type="Proteomes" id="UP000070107">
    <property type="component" value="Unassembled WGS sequence"/>
</dbReference>
<evidence type="ECO:0000313" key="2">
    <source>
        <dbReference type="Proteomes" id="UP000070107"/>
    </source>
</evidence>
<name>A0A135HY99_9HYPH</name>
<dbReference type="AlphaFoldDB" id="A0A135HY99"/>
<comment type="caution">
    <text evidence="1">The sequence shown here is derived from an EMBL/GenBank/DDBJ whole genome shotgun (WGS) entry which is preliminary data.</text>
</comment>
<sequence>MCSLCGVIGGNEHWTDAAARPGVFTRNLERLDRRRERAKRVSAVNRVLSAFGMSLSDWQGSSFVLATRTGKSEMIEDLGHLWPAAERLSGRPCDPLDAALIARMEEASGG</sequence>
<evidence type="ECO:0000313" key="1">
    <source>
        <dbReference type="EMBL" id="KXF78159.1"/>
    </source>
</evidence>
<protein>
    <submittedName>
        <fullName evidence="1">Uncharacterized protein</fullName>
    </submittedName>
</protein>
<dbReference type="STRING" id="1494590.ATN84_23645"/>
<dbReference type="EMBL" id="LNTU01000002">
    <property type="protein sequence ID" value="KXF78159.1"/>
    <property type="molecule type" value="Genomic_DNA"/>
</dbReference>
<organism evidence="1 2">
    <name type="scientific">Paramesorhizobium deserti</name>
    <dbReference type="NCBI Taxonomy" id="1494590"/>
    <lineage>
        <taxon>Bacteria</taxon>
        <taxon>Pseudomonadati</taxon>
        <taxon>Pseudomonadota</taxon>
        <taxon>Alphaproteobacteria</taxon>
        <taxon>Hyphomicrobiales</taxon>
        <taxon>Phyllobacteriaceae</taxon>
        <taxon>Paramesorhizobium</taxon>
    </lineage>
</organism>